<proteinExistence type="predicted"/>
<evidence type="ECO:0000313" key="2">
    <source>
        <dbReference type="EMBL" id="CAH1970323.1"/>
    </source>
</evidence>
<protein>
    <submittedName>
        <fullName evidence="2">Uncharacterized protein</fullName>
    </submittedName>
</protein>
<comment type="caution">
    <text evidence="2">The sequence shown here is derived from an EMBL/GenBank/DDBJ whole genome shotgun (WGS) entry which is preliminary data.</text>
</comment>
<dbReference type="AlphaFoldDB" id="A0A9P0KFB6"/>
<evidence type="ECO:0000313" key="3">
    <source>
        <dbReference type="Proteomes" id="UP001152888"/>
    </source>
</evidence>
<name>A0A9P0KFB6_ACAOB</name>
<accession>A0A9P0KFB6</accession>
<dbReference type="OrthoDB" id="195015at2759"/>
<keyword evidence="1" id="KW-0472">Membrane</keyword>
<reference evidence="2" key="1">
    <citation type="submission" date="2022-03" db="EMBL/GenBank/DDBJ databases">
        <authorList>
            <person name="Sayadi A."/>
        </authorList>
    </citation>
    <scope>NUCLEOTIDE SEQUENCE</scope>
</reference>
<keyword evidence="1" id="KW-0812">Transmembrane</keyword>
<dbReference type="EMBL" id="CAKOFQ010006773">
    <property type="protein sequence ID" value="CAH1970323.1"/>
    <property type="molecule type" value="Genomic_DNA"/>
</dbReference>
<gene>
    <name evidence="2" type="ORF">ACAOBT_LOCUS8866</name>
</gene>
<sequence length="75" mass="9218">MFPIPITRNQSYVQRRYNNRNFFNNFSVKYFYLLVLRLKLQLSTMFVYWFLLLNSCFGHLWKVDGSASRINRLEQ</sequence>
<feature type="transmembrane region" description="Helical" evidence="1">
    <location>
        <begin position="30"/>
        <end position="52"/>
    </location>
</feature>
<organism evidence="2 3">
    <name type="scientific">Acanthoscelides obtectus</name>
    <name type="common">Bean weevil</name>
    <name type="synonym">Bruchus obtectus</name>
    <dbReference type="NCBI Taxonomy" id="200917"/>
    <lineage>
        <taxon>Eukaryota</taxon>
        <taxon>Metazoa</taxon>
        <taxon>Ecdysozoa</taxon>
        <taxon>Arthropoda</taxon>
        <taxon>Hexapoda</taxon>
        <taxon>Insecta</taxon>
        <taxon>Pterygota</taxon>
        <taxon>Neoptera</taxon>
        <taxon>Endopterygota</taxon>
        <taxon>Coleoptera</taxon>
        <taxon>Polyphaga</taxon>
        <taxon>Cucujiformia</taxon>
        <taxon>Chrysomeloidea</taxon>
        <taxon>Chrysomelidae</taxon>
        <taxon>Bruchinae</taxon>
        <taxon>Bruchini</taxon>
        <taxon>Acanthoscelides</taxon>
    </lineage>
</organism>
<keyword evidence="3" id="KW-1185">Reference proteome</keyword>
<keyword evidence="1" id="KW-1133">Transmembrane helix</keyword>
<evidence type="ECO:0000256" key="1">
    <source>
        <dbReference type="SAM" id="Phobius"/>
    </source>
</evidence>
<dbReference type="Proteomes" id="UP001152888">
    <property type="component" value="Unassembled WGS sequence"/>
</dbReference>